<gene>
    <name evidence="1" type="ORF">SAMN05443637_11913</name>
</gene>
<protein>
    <recommendedName>
        <fullName evidence="3">DnaJ central domain-containing protein</fullName>
    </recommendedName>
</protein>
<evidence type="ECO:0008006" key="3">
    <source>
        <dbReference type="Google" id="ProtNLM"/>
    </source>
</evidence>
<dbReference type="InterPro" id="IPR036410">
    <property type="entry name" value="HSP_DnaJ_Cys-rich_dom_sf"/>
</dbReference>
<keyword evidence="2" id="KW-1185">Reference proteome</keyword>
<proteinExistence type="predicted"/>
<dbReference type="AlphaFoldDB" id="A0A1M6Y7B0"/>
<dbReference type="OrthoDB" id="3696204at2"/>
<dbReference type="STRING" id="1848.SAMN05443637_11913"/>
<dbReference type="Gene3D" id="6.20.20.10">
    <property type="match status" value="1"/>
</dbReference>
<name>A0A1M6Y7B0_PSETH</name>
<sequence>MSEWLWQWSVNVPLTRSTWCHHCDGKGATLMPRMGVADGEPIPTAQMQECRTCGGTGRLPGVQVPA</sequence>
<dbReference type="RefSeq" id="WP_073459139.1">
    <property type="nucleotide sequence ID" value="NZ_CALGVN010000014.1"/>
</dbReference>
<dbReference type="EMBL" id="FRAP01000019">
    <property type="protein sequence ID" value="SHL13919.1"/>
    <property type="molecule type" value="Genomic_DNA"/>
</dbReference>
<evidence type="ECO:0000313" key="2">
    <source>
        <dbReference type="Proteomes" id="UP000184363"/>
    </source>
</evidence>
<accession>A0A1M6Y7B0</accession>
<organism evidence="1 2">
    <name type="scientific">Pseudonocardia thermophila</name>
    <dbReference type="NCBI Taxonomy" id="1848"/>
    <lineage>
        <taxon>Bacteria</taxon>
        <taxon>Bacillati</taxon>
        <taxon>Actinomycetota</taxon>
        <taxon>Actinomycetes</taxon>
        <taxon>Pseudonocardiales</taxon>
        <taxon>Pseudonocardiaceae</taxon>
        <taxon>Pseudonocardia</taxon>
    </lineage>
</organism>
<dbReference type="Proteomes" id="UP000184363">
    <property type="component" value="Unassembled WGS sequence"/>
</dbReference>
<evidence type="ECO:0000313" key="1">
    <source>
        <dbReference type="EMBL" id="SHL13919.1"/>
    </source>
</evidence>
<dbReference type="SUPFAM" id="SSF57938">
    <property type="entry name" value="DnaJ/Hsp40 cysteine-rich domain"/>
    <property type="match status" value="1"/>
</dbReference>
<reference evidence="1 2" key="1">
    <citation type="submission" date="2016-11" db="EMBL/GenBank/DDBJ databases">
        <authorList>
            <person name="Jaros S."/>
            <person name="Januszkiewicz K."/>
            <person name="Wedrychowicz H."/>
        </authorList>
    </citation>
    <scope>NUCLEOTIDE SEQUENCE [LARGE SCALE GENOMIC DNA]</scope>
    <source>
        <strain evidence="1 2">DSM 43832</strain>
    </source>
</reference>